<accession>A0AAE0YBU5</accession>
<keyword evidence="2" id="KW-1185">Reference proteome</keyword>
<organism evidence="1 2">
    <name type="scientific">Elysia crispata</name>
    <name type="common">lettuce slug</name>
    <dbReference type="NCBI Taxonomy" id="231223"/>
    <lineage>
        <taxon>Eukaryota</taxon>
        <taxon>Metazoa</taxon>
        <taxon>Spiralia</taxon>
        <taxon>Lophotrochozoa</taxon>
        <taxon>Mollusca</taxon>
        <taxon>Gastropoda</taxon>
        <taxon>Heterobranchia</taxon>
        <taxon>Euthyneura</taxon>
        <taxon>Panpulmonata</taxon>
        <taxon>Sacoglossa</taxon>
        <taxon>Placobranchoidea</taxon>
        <taxon>Plakobranchidae</taxon>
        <taxon>Elysia</taxon>
    </lineage>
</organism>
<protein>
    <submittedName>
        <fullName evidence="1">Uncharacterized protein</fullName>
    </submittedName>
</protein>
<reference evidence="1" key="1">
    <citation type="journal article" date="2023" name="G3 (Bethesda)">
        <title>A reference genome for the long-term kleptoplast-retaining sea slug Elysia crispata morphotype clarki.</title>
        <authorList>
            <person name="Eastman K.E."/>
            <person name="Pendleton A.L."/>
            <person name="Shaikh M.A."/>
            <person name="Suttiyut T."/>
            <person name="Ogas R."/>
            <person name="Tomko P."/>
            <person name="Gavelis G."/>
            <person name="Widhalm J.R."/>
            <person name="Wisecaver J.H."/>
        </authorList>
    </citation>
    <scope>NUCLEOTIDE SEQUENCE</scope>
    <source>
        <strain evidence="1">ECLA1</strain>
    </source>
</reference>
<evidence type="ECO:0000313" key="1">
    <source>
        <dbReference type="EMBL" id="KAK3740198.1"/>
    </source>
</evidence>
<comment type="caution">
    <text evidence="1">The sequence shown here is derived from an EMBL/GenBank/DDBJ whole genome shotgun (WGS) entry which is preliminary data.</text>
</comment>
<sequence length="96" mass="10855">MTCANDRDENDRGELDDESVYFRRTRQFCEPLFSCSPFVNTVGEGWGARYYPKISGALCKKLKGDNLVIAAESRSTSDVKRLRTGWVLVLKRTSGD</sequence>
<evidence type="ECO:0000313" key="2">
    <source>
        <dbReference type="Proteomes" id="UP001283361"/>
    </source>
</evidence>
<dbReference type="AlphaFoldDB" id="A0AAE0YBU5"/>
<name>A0AAE0YBU5_9GAST</name>
<gene>
    <name evidence="1" type="ORF">RRG08_054221</name>
</gene>
<proteinExistence type="predicted"/>
<dbReference type="Proteomes" id="UP001283361">
    <property type="component" value="Unassembled WGS sequence"/>
</dbReference>
<dbReference type="EMBL" id="JAWDGP010006482">
    <property type="protein sequence ID" value="KAK3740198.1"/>
    <property type="molecule type" value="Genomic_DNA"/>
</dbReference>